<feature type="region of interest" description="Disordered" evidence="1">
    <location>
        <begin position="1"/>
        <end position="80"/>
    </location>
</feature>
<name>A0ABN6R5W4_STRNI</name>
<dbReference type="Proteomes" id="UP001059597">
    <property type="component" value="Chromosome"/>
</dbReference>
<proteinExistence type="predicted"/>
<dbReference type="InterPro" id="IPR003772">
    <property type="entry name" value="YceD"/>
</dbReference>
<dbReference type="EMBL" id="AP026073">
    <property type="protein sequence ID" value="BDM71974.1"/>
    <property type="molecule type" value="Genomic_DNA"/>
</dbReference>
<organism evidence="2 3">
    <name type="scientific">Streptomyces nigrescens</name>
    <dbReference type="NCBI Taxonomy" id="1920"/>
    <lineage>
        <taxon>Bacteria</taxon>
        <taxon>Bacillati</taxon>
        <taxon>Actinomycetota</taxon>
        <taxon>Actinomycetes</taxon>
        <taxon>Kitasatosporales</taxon>
        <taxon>Streptomycetaceae</taxon>
        <taxon>Streptomyces</taxon>
    </lineage>
</organism>
<sequence>MRRCGARDTESRGFGSRFPPPGGRPAAPPPRRPARDPCLAPTYAAAGRSARGPSPAGTAPGPGLRVARAEPPRTKSPYEAGVRPICVRPARGPGVAGGAGADWAYRGASSILALRSRVFPRSLLPGFPSEARAARKPRRKQEAINARLDHRAPLVFDTRELGRRPGALKRVSRSVEAPRDLGNEVIGVPEGASIELDLRLESVMDGVLVTGTARATVKGECVRCLEPLERELDSDFQELFAYPDADARVHDKDAGDDAEDEEDTLFIEDDLFDLEPVLRDAVVLALPMQPVCQDDCPGLCSDCGVRLADDPDHHHDAVDIRWAALQGLAETSKDGEKDNAPRDGGDEPQEK</sequence>
<feature type="compositionally biased region" description="Basic and acidic residues" evidence="1">
    <location>
        <begin position="1"/>
        <end position="11"/>
    </location>
</feature>
<feature type="compositionally biased region" description="Low complexity" evidence="1">
    <location>
        <begin position="50"/>
        <end position="63"/>
    </location>
</feature>
<accession>A0ABN6R5W4</accession>
<evidence type="ECO:0000313" key="3">
    <source>
        <dbReference type="Proteomes" id="UP001059597"/>
    </source>
</evidence>
<reference evidence="2" key="1">
    <citation type="submission" date="2022-06" db="EMBL/GenBank/DDBJ databases">
        <title>Complete genome sequence of Streptomyces nigrescens HEK616.</title>
        <authorList>
            <person name="Asamizu S."/>
            <person name="Onaka H."/>
        </authorList>
    </citation>
    <scope>NUCLEOTIDE SEQUENCE</scope>
    <source>
        <strain evidence="2">HEK616</strain>
    </source>
</reference>
<feature type="compositionally biased region" description="Pro residues" evidence="1">
    <location>
        <begin position="18"/>
        <end position="31"/>
    </location>
</feature>
<evidence type="ECO:0000313" key="2">
    <source>
        <dbReference type="EMBL" id="BDM71974.1"/>
    </source>
</evidence>
<protein>
    <recommendedName>
        <fullName evidence="4">DUF177 domain-containing protein</fullName>
    </recommendedName>
</protein>
<feature type="compositionally biased region" description="Basic and acidic residues" evidence="1">
    <location>
        <begin position="331"/>
        <end position="351"/>
    </location>
</feature>
<keyword evidence="3" id="KW-1185">Reference proteome</keyword>
<dbReference type="Pfam" id="PF02620">
    <property type="entry name" value="YceD"/>
    <property type="match status" value="1"/>
</dbReference>
<gene>
    <name evidence="2" type="ORF">HEK616_54610</name>
</gene>
<evidence type="ECO:0000256" key="1">
    <source>
        <dbReference type="SAM" id="MobiDB-lite"/>
    </source>
</evidence>
<evidence type="ECO:0008006" key="4">
    <source>
        <dbReference type="Google" id="ProtNLM"/>
    </source>
</evidence>
<feature type="region of interest" description="Disordered" evidence="1">
    <location>
        <begin position="327"/>
        <end position="351"/>
    </location>
</feature>
<dbReference type="PANTHER" id="PTHR34374:SF1">
    <property type="entry name" value="LARGE RIBOSOMAL RNA SUBUNIT ACCUMULATION PROTEIN YCED HOMOLOG 1, CHLOROPLASTIC"/>
    <property type="match status" value="1"/>
</dbReference>
<dbReference type="PANTHER" id="PTHR34374">
    <property type="entry name" value="LARGE RIBOSOMAL RNA SUBUNIT ACCUMULATION PROTEIN YCED HOMOLOG 1, CHLOROPLASTIC"/>
    <property type="match status" value="1"/>
</dbReference>